<evidence type="ECO:0000313" key="1">
    <source>
        <dbReference type="EMBL" id="KAH3865008.1"/>
    </source>
</evidence>
<reference evidence="1" key="2">
    <citation type="submission" date="2020-11" db="EMBL/GenBank/DDBJ databases">
        <authorList>
            <person name="McCartney M.A."/>
            <person name="Auch B."/>
            <person name="Kono T."/>
            <person name="Mallez S."/>
            <person name="Becker A."/>
            <person name="Gohl D.M."/>
            <person name="Silverstein K.A.T."/>
            <person name="Koren S."/>
            <person name="Bechman K.B."/>
            <person name="Herman A."/>
            <person name="Abrahante J.E."/>
            <person name="Garbe J."/>
        </authorList>
    </citation>
    <scope>NUCLEOTIDE SEQUENCE</scope>
    <source>
        <strain evidence="1">Duluth1</strain>
        <tissue evidence="1">Whole animal</tissue>
    </source>
</reference>
<dbReference type="EMBL" id="JAIWYP010000002">
    <property type="protein sequence ID" value="KAH3865008.1"/>
    <property type="molecule type" value="Genomic_DNA"/>
</dbReference>
<comment type="caution">
    <text evidence="1">The sequence shown here is derived from an EMBL/GenBank/DDBJ whole genome shotgun (WGS) entry which is preliminary data.</text>
</comment>
<accession>A0A9D4LWH4</accession>
<dbReference type="AlphaFoldDB" id="A0A9D4LWH4"/>
<dbReference type="Proteomes" id="UP000828390">
    <property type="component" value="Unassembled WGS sequence"/>
</dbReference>
<protein>
    <submittedName>
        <fullName evidence="1">Uncharacterized protein</fullName>
    </submittedName>
</protein>
<sequence>MDVLQDTMVLSAKKNVMTDFMVLDVRTSVVIVRTRCPATRFPASALGNVNPDITGRCAKTVNYQSM</sequence>
<gene>
    <name evidence="1" type="ORF">DPMN_028044</name>
</gene>
<organism evidence="1 2">
    <name type="scientific">Dreissena polymorpha</name>
    <name type="common">Zebra mussel</name>
    <name type="synonym">Mytilus polymorpha</name>
    <dbReference type="NCBI Taxonomy" id="45954"/>
    <lineage>
        <taxon>Eukaryota</taxon>
        <taxon>Metazoa</taxon>
        <taxon>Spiralia</taxon>
        <taxon>Lophotrochozoa</taxon>
        <taxon>Mollusca</taxon>
        <taxon>Bivalvia</taxon>
        <taxon>Autobranchia</taxon>
        <taxon>Heteroconchia</taxon>
        <taxon>Euheterodonta</taxon>
        <taxon>Imparidentia</taxon>
        <taxon>Neoheterodontei</taxon>
        <taxon>Myida</taxon>
        <taxon>Dreissenoidea</taxon>
        <taxon>Dreissenidae</taxon>
        <taxon>Dreissena</taxon>
    </lineage>
</organism>
<keyword evidence="2" id="KW-1185">Reference proteome</keyword>
<evidence type="ECO:0000313" key="2">
    <source>
        <dbReference type="Proteomes" id="UP000828390"/>
    </source>
</evidence>
<name>A0A9D4LWH4_DREPO</name>
<reference evidence="1" key="1">
    <citation type="journal article" date="2019" name="bioRxiv">
        <title>The Genome of the Zebra Mussel, Dreissena polymorpha: A Resource for Invasive Species Research.</title>
        <authorList>
            <person name="McCartney M.A."/>
            <person name="Auch B."/>
            <person name="Kono T."/>
            <person name="Mallez S."/>
            <person name="Zhang Y."/>
            <person name="Obille A."/>
            <person name="Becker A."/>
            <person name="Abrahante J.E."/>
            <person name="Garbe J."/>
            <person name="Badalamenti J.P."/>
            <person name="Herman A."/>
            <person name="Mangelson H."/>
            <person name="Liachko I."/>
            <person name="Sullivan S."/>
            <person name="Sone E.D."/>
            <person name="Koren S."/>
            <person name="Silverstein K.A.T."/>
            <person name="Beckman K.B."/>
            <person name="Gohl D.M."/>
        </authorList>
    </citation>
    <scope>NUCLEOTIDE SEQUENCE</scope>
    <source>
        <strain evidence="1">Duluth1</strain>
        <tissue evidence="1">Whole animal</tissue>
    </source>
</reference>
<proteinExistence type="predicted"/>